<reference evidence="1" key="1">
    <citation type="submission" date="2018-01" db="EMBL/GenBank/DDBJ databases">
        <title>An insight into the sialome of Amazonian anophelines.</title>
        <authorList>
            <person name="Ribeiro J.M."/>
            <person name="Scarpassa V."/>
            <person name="Calvo E."/>
        </authorList>
    </citation>
    <scope>NUCLEOTIDE SEQUENCE</scope>
</reference>
<dbReference type="AlphaFoldDB" id="A0A2M4DG10"/>
<evidence type="ECO:0000313" key="1">
    <source>
        <dbReference type="EMBL" id="MBW76520.1"/>
    </source>
</evidence>
<proteinExistence type="predicted"/>
<name>A0A2M4DG10_ANODA</name>
<dbReference type="EMBL" id="GGFL01012342">
    <property type="protein sequence ID" value="MBW76520.1"/>
    <property type="molecule type" value="Transcribed_RNA"/>
</dbReference>
<sequence>MDGWMLAPCIRLSFVAGNIPAWLKIEQPPRAPHLQSLNRSRSIRHTHTLSFSLDRSFDEISQTTVSCPLPASPFRWFPGRLVW</sequence>
<organism evidence="1">
    <name type="scientific">Anopheles darlingi</name>
    <name type="common">Mosquito</name>
    <dbReference type="NCBI Taxonomy" id="43151"/>
    <lineage>
        <taxon>Eukaryota</taxon>
        <taxon>Metazoa</taxon>
        <taxon>Ecdysozoa</taxon>
        <taxon>Arthropoda</taxon>
        <taxon>Hexapoda</taxon>
        <taxon>Insecta</taxon>
        <taxon>Pterygota</taxon>
        <taxon>Neoptera</taxon>
        <taxon>Endopterygota</taxon>
        <taxon>Diptera</taxon>
        <taxon>Nematocera</taxon>
        <taxon>Culicoidea</taxon>
        <taxon>Culicidae</taxon>
        <taxon>Anophelinae</taxon>
        <taxon>Anopheles</taxon>
    </lineage>
</organism>
<accession>A0A2M4DG10</accession>
<protein>
    <submittedName>
        <fullName evidence="1">Putative secreted protein</fullName>
    </submittedName>
</protein>